<keyword evidence="1" id="KW-1133">Transmembrane helix</keyword>
<proteinExistence type="predicted"/>
<sequence>MIQIIGSLLRSTFFIRYMLCSCVLISFIIVWQLVHHLSHLMSLECESCQLSKHIRTSIPRSVNNVLLMYLLFYDIGIMSHLLMVSQDACGYF</sequence>
<keyword evidence="1" id="KW-0812">Transmembrane</keyword>
<protein>
    <submittedName>
        <fullName evidence="2">Uncharacterized protein</fullName>
    </submittedName>
</protein>
<dbReference type="Proteomes" id="UP000257109">
    <property type="component" value="Unassembled WGS sequence"/>
</dbReference>
<name>A0A371E5H5_MUCPR</name>
<evidence type="ECO:0000256" key="1">
    <source>
        <dbReference type="SAM" id="Phobius"/>
    </source>
</evidence>
<dbReference type="AlphaFoldDB" id="A0A371E5H5"/>
<dbReference type="EMBL" id="QJKJ01016233">
    <property type="protein sequence ID" value="RDX61280.1"/>
    <property type="molecule type" value="Genomic_DNA"/>
</dbReference>
<feature type="transmembrane region" description="Helical" evidence="1">
    <location>
        <begin position="12"/>
        <end position="34"/>
    </location>
</feature>
<gene>
    <name evidence="2" type="ORF">CR513_60505</name>
</gene>
<organism evidence="2 3">
    <name type="scientific">Mucuna pruriens</name>
    <name type="common">Velvet bean</name>
    <name type="synonym">Dolichos pruriens</name>
    <dbReference type="NCBI Taxonomy" id="157652"/>
    <lineage>
        <taxon>Eukaryota</taxon>
        <taxon>Viridiplantae</taxon>
        <taxon>Streptophyta</taxon>
        <taxon>Embryophyta</taxon>
        <taxon>Tracheophyta</taxon>
        <taxon>Spermatophyta</taxon>
        <taxon>Magnoliopsida</taxon>
        <taxon>eudicotyledons</taxon>
        <taxon>Gunneridae</taxon>
        <taxon>Pentapetalae</taxon>
        <taxon>rosids</taxon>
        <taxon>fabids</taxon>
        <taxon>Fabales</taxon>
        <taxon>Fabaceae</taxon>
        <taxon>Papilionoideae</taxon>
        <taxon>50 kb inversion clade</taxon>
        <taxon>NPAAA clade</taxon>
        <taxon>indigoferoid/millettioid clade</taxon>
        <taxon>Phaseoleae</taxon>
        <taxon>Mucuna</taxon>
    </lineage>
</organism>
<reference evidence="2" key="1">
    <citation type="submission" date="2018-05" db="EMBL/GenBank/DDBJ databases">
        <title>Draft genome of Mucuna pruriens seed.</title>
        <authorList>
            <person name="Nnadi N.E."/>
            <person name="Vos R."/>
            <person name="Hasami M.H."/>
            <person name="Devisetty U.K."/>
            <person name="Aguiy J.C."/>
        </authorList>
    </citation>
    <scope>NUCLEOTIDE SEQUENCE [LARGE SCALE GENOMIC DNA]</scope>
    <source>
        <strain evidence="2">JCA_2017</strain>
    </source>
</reference>
<feature type="non-terminal residue" evidence="2">
    <location>
        <position position="92"/>
    </location>
</feature>
<evidence type="ECO:0000313" key="2">
    <source>
        <dbReference type="EMBL" id="RDX61280.1"/>
    </source>
</evidence>
<evidence type="ECO:0000313" key="3">
    <source>
        <dbReference type="Proteomes" id="UP000257109"/>
    </source>
</evidence>
<comment type="caution">
    <text evidence="2">The sequence shown here is derived from an EMBL/GenBank/DDBJ whole genome shotgun (WGS) entry which is preliminary data.</text>
</comment>
<accession>A0A371E5H5</accession>
<keyword evidence="1" id="KW-0472">Membrane</keyword>
<feature type="transmembrane region" description="Helical" evidence="1">
    <location>
        <begin position="66"/>
        <end position="84"/>
    </location>
</feature>
<keyword evidence="3" id="KW-1185">Reference proteome</keyword>